<gene>
    <name evidence="2" type="ORF">POL58_34550</name>
</gene>
<feature type="compositionally biased region" description="Low complexity" evidence="1">
    <location>
        <begin position="74"/>
        <end position="83"/>
    </location>
</feature>
<dbReference type="Proteomes" id="UP001217838">
    <property type="component" value="Unassembled WGS sequence"/>
</dbReference>
<keyword evidence="3" id="KW-1185">Reference proteome</keyword>
<dbReference type="EMBL" id="JAQNDN010000020">
    <property type="protein sequence ID" value="MDC0672925.1"/>
    <property type="molecule type" value="Genomic_DNA"/>
</dbReference>
<dbReference type="RefSeq" id="WP_272005146.1">
    <property type="nucleotide sequence ID" value="NZ_JAQNDN010000020.1"/>
</dbReference>
<comment type="caution">
    <text evidence="2">The sequence shown here is derived from an EMBL/GenBank/DDBJ whole genome shotgun (WGS) entry which is preliminary data.</text>
</comment>
<protein>
    <submittedName>
        <fullName evidence="2">Uncharacterized protein</fullName>
    </submittedName>
</protein>
<organism evidence="2 3">
    <name type="scientific">Nannocystis radixulma</name>
    <dbReference type="NCBI Taxonomy" id="2995305"/>
    <lineage>
        <taxon>Bacteria</taxon>
        <taxon>Pseudomonadati</taxon>
        <taxon>Myxococcota</taxon>
        <taxon>Polyangia</taxon>
        <taxon>Nannocystales</taxon>
        <taxon>Nannocystaceae</taxon>
        <taxon>Nannocystis</taxon>
    </lineage>
</organism>
<proteinExistence type="predicted"/>
<evidence type="ECO:0000256" key="1">
    <source>
        <dbReference type="SAM" id="MobiDB-lite"/>
    </source>
</evidence>
<feature type="compositionally biased region" description="Polar residues" evidence="1">
    <location>
        <begin position="29"/>
        <end position="70"/>
    </location>
</feature>
<dbReference type="PROSITE" id="PS51257">
    <property type="entry name" value="PROKAR_LIPOPROTEIN"/>
    <property type="match status" value="1"/>
</dbReference>
<evidence type="ECO:0000313" key="3">
    <source>
        <dbReference type="Proteomes" id="UP001217838"/>
    </source>
</evidence>
<accession>A0ABT5BH26</accession>
<sequence length="278" mass="29040">MNAFFRAPLYLTLITLTACPLPTKLGNLSDSASDSMTPEETTASTQWTATDGETSAGTTLEPELTSTTKFDPSETTGGETEGETTVIGTASATSLSSDTETPVACDGLDEATCEAVGVCATHYGVAYDFPGCPSGQVYLGCSGPQDCDEAEHAFCKDGTDEVYQLPSGCHPSGFTLCEAPGIAFCETCEALTEAECLEEPEGCQPIYGAPHVEVEGEVCADYENKEFLRCIANGGACPPFVPVVCEVGNTDKRWDSPSGCVPAGFEECATPEFVPGCM</sequence>
<evidence type="ECO:0000313" key="2">
    <source>
        <dbReference type="EMBL" id="MDC0672925.1"/>
    </source>
</evidence>
<name>A0ABT5BH26_9BACT</name>
<feature type="region of interest" description="Disordered" evidence="1">
    <location>
        <begin position="29"/>
        <end position="83"/>
    </location>
</feature>
<reference evidence="2 3" key="1">
    <citation type="submission" date="2022-11" db="EMBL/GenBank/DDBJ databases">
        <title>Minimal conservation of predation-associated metabolite biosynthetic gene clusters underscores biosynthetic potential of Myxococcota including descriptions for ten novel species: Archangium lansinium sp. nov., Myxococcus landrumus sp. nov., Nannocystis bai.</title>
        <authorList>
            <person name="Ahearne A."/>
            <person name="Stevens C."/>
            <person name="Dowd S."/>
        </authorList>
    </citation>
    <scope>NUCLEOTIDE SEQUENCE [LARGE SCALE GENOMIC DNA]</scope>
    <source>
        <strain evidence="2 3">NCELM</strain>
    </source>
</reference>